<keyword evidence="8 10" id="KW-0472">Membrane</keyword>
<feature type="transmembrane region" description="Helical" evidence="10">
    <location>
        <begin position="151"/>
        <end position="171"/>
    </location>
</feature>
<feature type="transmembrane region" description="Helical" evidence="10">
    <location>
        <begin position="277"/>
        <end position="295"/>
    </location>
</feature>
<evidence type="ECO:0000313" key="12">
    <source>
        <dbReference type="Proteomes" id="UP000033358"/>
    </source>
</evidence>
<feature type="transmembrane region" description="Helical" evidence="10">
    <location>
        <begin position="183"/>
        <end position="205"/>
    </location>
</feature>
<evidence type="ECO:0000256" key="10">
    <source>
        <dbReference type="RuleBase" id="RU363121"/>
    </source>
</evidence>
<gene>
    <name evidence="11" type="primary">tlcA</name>
    <name evidence="11" type="ORF">SZ25_00830</name>
</gene>
<feature type="transmembrane region" description="Helical" evidence="10">
    <location>
        <begin position="344"/>
        <end position="368"/>
    </location>
</feature>
<feature type="transmembrane region" description="Helical" evidence="10">
    <location>
        <begin position="28"/>
        <end position="45"/>
    </location>
</feature>
<dbReference type="Proteomes" id="UP000033358">
    <property type="component" value="Unassembled WGS sequence"/>
</dbReference>
<evidence type="ECO:0000256" key="2">
    <source>
        <dbReference type="ARBA" id="ARBA00007127"/>
    </source>
</evidence>
<keyword evidence="12" id="KW-1185">Reference proteome</keyword>
<comment type="similarity">
    <text evidence="2 10">Belongs to the ADP/ATP translocase tlc family.</text>
</comment>
<dbReference type="InterPro" id="IPR004667">
    <property type="entry name" value="ADP_ATP_car_bac_type"/>
</dbReference>
<comment type="function">
    <text evidence="9 10">Provides the rickettsial cell with host ATP in exchange for rickettsial ADP. This is an obligate exchange system. This energy acquiring activity is an important component of rickettsial parasitism.</text>
</comment>
<dbReference type="PANTHER" id="PTHR31187">
    <property type="match status" value="1"/>
</dbReference>
<dbReference type="NCBIfam" id="TIGR00769">
    <property type="entry name" value="AAA"/>
    <property type="match status" value="1"/>
</dbReference>
<comment type="caution">
    <text evidence="11">The sequence shown here is derived from an EMBL/GenBank/DDBJ whole genome shotgun (WGS) entry which is preliminary data.</text>
</comment>
<dbReference type="GO" id="GO:0005524">
    <property type="term" value="F:ATP binding"/>
    <property type="evidence" value="ECO:0007669"/>
    <property type="project" value="UniProtKB-KW"/>
</dbReference>
<feature type="transmembrane region" description="Helical" evidence="10">
    <location>
        <begin position="380"/>
        <end position="399"/>
    </location>
</feature>
<name>A0A0F5MMP5_9RICK</name>
<keyword evidence="7 10" id="KW-1133">Transmembrane helix</keyword>
<feature type="transmembrane region" description="Helical" evidence="10">
    <location>
        <begin position="316"/>
        <end position="338"/>
    </location>
</feature>
<dbReference type="PANTHER" id="PTHR31187:SF1">
    <property type="entry name" value="ADP,ATP CARRIER PROTEIN 1"/>
    <property type="match status" value="1"/>
</dbReference>
<dbReference type="GO" id="GO:0005471">
    <property type="term" value="F:ATP:ADP antiporter activity"/>
    <property type="evidence" value="ECO:0007669"/>
    <property type="project" value="InterPro"/>
</dbReference>
<reference evidence="11 12" key="1">
    <citation type="submission" date="2015-02" db="EMBL/GenBank/DDBJ databases">
        <title>Single cell genomics of a rare environmental alphaproteobacterium provides unique insights into Rickettsiaceae evolution.</title>
        <authorList>
            <person name="Martijn J."/>
            <person name="Schulz F."/>
            <person name="Zaremba-Niedzwiedzka K."/>
            <person name="Viklund J."/>
            <person name="Stepanauskas R."/>
            <person name="Andersson S.G.E."/>
            <person name="Horn M."/>
            <person name="Guy L."/>
            <person name="Ettema T.J.G."/>
        </authorList>
    </citation>
    <scope>NUCLEOTIDE SEQUENCE [LARGE SCALE GENOMIC DNA]</scope>
    <source>
        <strain evidence="11 12">SCGC AAA041-L04</strain>
    </source>
</reference>
<evidence type="ECO:0000256" key="8">
    <source>
        <dbReference type="ARBA" id="ARBA00023136"/>
    </source>
</evidence>
<feature type="transmembrane region" description="Helical" evidence="10">
    <location>
        <begin position="65"/>
        <end position="81"/>
    </location>
</feature>
<evidence type="ECO:0000256" key="5">
    <source>
        <dbReference type="ARBA" id="ARBA00022741"/>
    </source>
</evidence>
<evidence type="ECO:0000256" key="9">
    <source>
        <dbReference type="ARBA" id="ARBA00024792"/>
    </source>
</evidence>
<evidence type="ECO:0000256" key="3">
    <source>
        <dbReference type="ARBA" id="ARBA00022448"/>
    </source>
</evidence>
<feature type="transmembrane region" description="Helical" evidence="10">
    <location>
        <begin position="461"/>
        <end position="481"/>
    </location>
</feature>
<evidence type="ECO:0000256" key="4">
    <source>
        <dbReference type="ARBA" id="ARBA00022692"/>
    </source>
</evidence>
<evidence type="ECO:0000256" key="6">
    <source>
        <dbReference type="ARBA" id="ARBA00022840"/>
    </source>
</evidence>
<comment type="subcellular location">
    <subcellularLocation>
        <location evidence="1">Cell membrane</location>
        <topology evidence="1">Multi-pass membrane protein</topology>
    </subcellularLocation>
    <subcellularLocation>
        <location evidence="10">Membrane</location>
        <topology evidence="10">Multi-pass membrane protein</topology>
    </subcellularLocation>
</comment>
<protein>
    <recommendedName>
        <fullName evidence="10">ADP,ATP carrier protein</fullName>
    </recommendedName>
</protein>
<keyword evidence="6 10" id="KW-0067">ATP-binding</keyword>
<keyword evidence="5 10" id="KW-0547">Nucleotide-binding</keyword>
<proteinExistence type="inferred from homology"/>
<keyword evidence="4 10" id="KW-0812">Transmembrane</keyword>
<accession>A0A0F5MMP5</accession>
<dbReference type="GO" id="GO:0005886">
    <property type="term" value="C:plasma membrane"/>
    <property type="evidence" value="ECO:0007669"/>
    <property type="project" value="UniProtKB-SubCell"/>
</dbReference>
<keyword evidence="3 10" id="KW-0813">Transport</keyword>
<dbReference type="AlphaFoldDB" id="A0A0F5MMP5"/>
<dbReference type="Pfam" id="PF03219">
    <property type="entry name" value="TLC"/>
    <property type="match status" value="1"/>
</dbReference>
<evidence type="ECO:0000313" key="11">
    <source>
        <dbReference type="EMBL" id="KKB96088.1"/>
    </source>
</evidence>
<feature type="transmembrane region" description="Helical" evidence="10">
    <location>
        <begin position="217"/>
        <end position="238"/>
    </location>
</feature>
<dbReference type="EMBL" id="JYHA01000137">
    <property type="protein sequence ID" value="KKB96088.1"/>
    <property type="molecule type" value="Genomic_DNA"/>
</dbReference>
<organism evidence="11 12">
    <name type="scientific">Candidatus Arcanibacter lacustris</name>
    <dbReference type="NCBI Taxonomy" id="1607817"/>
    <lineage>
        <taxon>Bacteria</taxon>
        <taxon>Pseudomonadati</taxon>
        <taxon>Pseudomonadota</taxon>
        <taxon>Alphaproteobacteria</taxon>
        <taxon>Rickettsiales</taxon>
        <taxon>Candidatus Arcanibacter</taxon>
    </lineage>
</organism>
<evidence type="ECO:0000256" key="1">
    <source>
        <dbReference type="ARBA" id="ARBA00004651"/>
    </source>
</evidence>
<evidence type="ECO:0000256" key="7">
    <source>
        <dbReference type="ARBA" id="ARBA00022989"/>
    </source>
</evidence>
<sequence length="501" mass="57098">MSKITLSTKISQFFKNIWPIEAHELKKFIPISLLSFFVLLNYNILRNLKDSLVIVSIGAESVSFVKLWGVLPVALLVMVSYTRLLNVFKEEKVFYIMVSCFLLYFAGFQFYLMPNSEYLHPSPEKISALVEAYPFAKYFFYIYGKWTYVSFYIIAEMWGSTVLSLLFWQFANKICTTEEAKRFYPIIIFFANIAIIVSGLIVKSFASSGINNQSSHLMDLVILVIIVGFIIMLIYRWMHKHVLTDPKFYSRAGTVTKSTKPRLSMRESFKLIANSKYLGLIAILVCSYGFSMNLMEGPWKAKVKLLCPTENEFAYYMGHFALLNGSASLFFLILGSYILRKFSWLTFALVTPIVFLITTTIFFMLCIFQEDLASYTYSMIGMQTLALVVTVGTIQNILARCVTFSFHDSAKEIVYIPLDKELKTKGKAAVDIIGVRLGKAGGSFIQSLGLIVFHTSNLIDAIPYLMVVFIVICVIWIYASISLNKEYLQLLQDNKDNNVAN</sequence>
<feature type="transmembrane region" description="Helical" evidence="10">
    <location>
        <begin position="93"/>
        <end position="114"/>
    </location>
</feature>